<dbReference type="EMBL" id="CADCTS010000040">
    <property type="protein sequence ID" value="CAA9287696.1"/>
    <property type="molecule type" value="Genomic_DNA"/>
</dbReference>
<evidence type="ECO:0000313" key="2">
    <source>
        <dbReference type="EMBL" id="CAA9287696.1"/>
    </source>
</evidence>
<feature type="region of interest" description="Disordered" evidence="1">
    <location>
        <begin position="143"/>
        <end position="190"/>
    </location>
</feature>
<protein>
    <submittedName>
        <fullName evidence="2">ABC transporter, permease protein 2 (Cluster 1, maltose/g3p/polyamine/iron)</fullName>
    </submittedName>
</protein>
<feature type="region of interest" description="Disordered" evidence="1">
    <location>
        <begin position="227"/>
        <end position="296"/>
    </location>
</feature>
<reference evidence="2" key="1">
    <citation type="submission" date="2020-02" db="EMBL/GenBank/DDBJ databases">
        <authorList>
            <person name="Meier V. D."/>
        </authorList>
    </citation>
    <scope>NUCLEOTIDE SEQUENCE</scope>
    <source>
        <strain evidence="2">AVDCRST_MAG48</strain>
    </source>
</reference>
<feature type="compositionally biased region" description="Basic residues" evidence="1">
    <location>
        <begin position="1"/>
        <end position="16"/>
    </location>
</feature>
<accession>A0A6J4JUH5</accession>
<feature type="non-terminal residue" evidence="2">
    <location>
        <position position="296"/>
    </location>
</feature>
<feature type="region of interest" description="Disordered" evidence="1">
    <location>
        <begin position="82"/>
        <end position="105"/>
    </location>
</feature>
<feature type="compositionally biased region" description="Basic and acidic residues" evidence="1">
    <location>
        <begin position="227"/>
        <end position="247"/>
    </location>
</feature>
<gene>
    <name evidence="2" type="ORF">AVDCRST_MAG48-260</name>
</gene>
<evidence type="ECO:0000256" key="1">
    <source>
        <dbReference type="SAM" id="MobiDB-lite"/>
    </source>
</evidence>
<sequence length="296" mass="32815">ERAHRRPARHRRRRRAPAGQAASSPWWPRDDPRRRRRRRDVGGSAGPAGDDEPAAALGLHLPRPAVLAGRLHAVELQRRLGHRQLRGDLPQQRTPGTDEGPGRRADLRDAGLRAEQAEHAVPPHDHVRRVHGADHPHLHHAGAAVHHAAQRGDHRQPARAGGALPGVRDPVRGAGAASVLPSGAQRDHRVGADRRCQQLADLLDDHAAALGARPGDRGHPRRRRHLERAAVRADHPQLRRQQDDPGRPAELPGSVLQQQHRVGGRHPHSRRPHPGRLHAPAALHRRRPHRRRDEGL</sequence>
<organism evidence="2">
    <name type="scientific">uncultured Friedmanniella sp</name>
    <dbReference type="NCBI Taxonomy" id="335381"/>
    <lineage>
        <taxon>Bacteria</taxon>
        <taxon>Bacillati</taxon>
        <taxon>Actinomycetota</taxon>
        <taxon>Actinomycetes</taxon>
        <taxon>Propionibacteriales</taxon>
        <taxon>Nocardioidaceae</taxon>
        <taxon>Friedmanniella</taxon>
        <taxon>environmental samples</taxon>
    </lineage>
</organism>
<feature type="non-terminal residue" evidence="2">
    <location>
        <position position="1"/>
    </location>
</feature>
<feature type="compositionally biased region" description="Basic residues" evidence="1">
    <location>
        <begin position="262"/>
        <end position="276"/>
    </location>
</feature>
<proteinExistence type="predicted"/>
<name>A0A6J4JUH5_9ACTN</name>
<dbReference type="AlphaFoldDB" id="A0A6J4JUH5"/>
<feature type="region of interest" description="Disordered" evidence="1">
    <location>
        <begin position="1"/>
        <end position="57"/>
    </location>
</feature>